<protein>
    <submittedName>
        <fullName evidence="3">ABC transporter permease</fullName>
    </submittedName>
</protein>
<proteinExistence type="predicted"/>
<evidence type="ECO:0000313" key="3">
    <source>
        <dbReference type="WBParaSite" id="SCUD_0001632501-mRNA-1"/>
    </source>
</evidence>
<dbReference type="EMBL" id="UZAK01038536">
    <property type="protein sequence ID" value="VDP61339.1"/>
    <property type="molecule type" value="Genomic_DNA"/>
</dbReference>
<reference evidence="1 2" key="2">
    <citation type="submission" date="2018-11" db="EMBL/GenBank/DDBJ databases">
        <authorList>
            <consortium name="Pathogen Informatics"/>
        </authorList>
    </citation>
    <scope>NUCLEOTIDE SEQUENCE [LARGE SCALE GENOMIC DNA]</scope>
    <source>
        <strain evidence="1">Dakar</strain>
        <strain evidence="2">Dakar, Senegal</strain>
    </source>
</reference>
<organism evidence="3">
    <name type="scientific">Schistosoma curassoni</name>
    <dbReference type="NCBI Taxonomy" id="6186"/>
    <lineage>
        <taxon>Eukaryota</taxon>
        <taxon>Metazoa</taxon>
        <taxon>Spiralia</taxon>
        <taxon>Lophotrochozoa</taxon>
        <taxon>Platyhelminthes</taxon>
        <taxon>Trematoda</taxon>
        <taxon>Digenea</taxon>
        <taxon>Strigeidida</taxon>
        <taxon>Schistosomatoidea</taxon>
        <taxon>Schistosomatidae</taxon>
        <taxon>Schistosoma</taxon>
    </lineage>
</organism>
<sequence>MEDFYIILILKDIHHTGSIDYGFLLILPLAMIF</sequence>
<evidence type="ECO:0000313" key="1">
    <source>
        <dbReference type="EMBL" id="VDP61339.1"/>
    </source>
</evidence>
<reference evidence="3" key="1">
    <citation type="submission" date="2016-06" db="UniProtKB">
        <authorList>
            <consortium name="WormBaseParasite"/>
        </authorList>
    </citation>
    <scope>IDENTIFICATION</scope>
</reference>
<dbReference type="WBParaSite" id="SCUD_0001632501-mRNA-1">
    <property type="protein sequence ID" value="SCUD_0001632501-mRNA-1"/>
    <property type="gene ID" value="SCUD_0001632501"/>
</dbReference>
<dbReference type="AlphaFoldDB" id="A0A183KMP7"/>
<gene>
    <name evidence="1" type="ORF">SCUD_LOCUS16322</name>
</gene>
<accession>A0A183KMP7</accession>
<name>A0A183KMP7_9TREM</name>
<keyword evidence="2" id="KW-1185">Reference proteome</keyword>
<dbReference type="Proteomes" id="UP000279833">
    <property type="component" value="Unassembled WGS sequence"/>
</dbReference>
<evidence type="ECO:0000313" key="2">
    <source>
        <dbReference type="Proteomes" id="UP000279833"/>
    </source>
</evidence>